<keyword evidence="5" id="KW-1185">Reference proteome</keyword>
<comment type="caution">
    <text evidence="2">The sequence shown here is derived from an EMBL/GenBank/DDBJ whole genome shotgun (WGS) entry which is preliminary data.</text>
</comment>
<sequence>MISYYFRLNHNLKYFFTATITAFLTSTCVSLEKNNILPIYYESKIGLKFPESIIDLACLANTFPSQFKQQQDENNICFSHILKNYIEIKQIHNLSYDNIDQSFISNTYPSLGIKGLHLKIYEKKDIDQDNNQYVFIVIRHQEHDSILTDEMNEMMSLFGSAATVDRQQGNKELFGTSVVSSMIRFIRQQLGLDYLPQAISMFNKIQLHYKNKHNIKYIFSGFSAGGLYAIALALYFKWPAITFSSTGVDDIINIYYSNLFTDTYKQSTIPPIFNFAHQLDNTLQLDCQLGTVCLFKPENLEKQQKLTEKELELLHLSTIFGQSGPDIIQWLRRPERWMCTTSDNYNLLYGSCKRERLRWKDRMKLNSNNEQTIKQDL</sequence>
<dbReference type="EMBL" id="CAJNOH010000126">
    <property type="protein sequence ID" value="CAF0891252.1"/>
    <property type="molecule type" value="Genomic_DNA"/>
</dbReference>
<evidence type="ECO:0000256" key="1">
    <source>
        <dbReference type="SAM" id="Phobius"/>
    </source>
</evidence>
<dbReference type="Proteomes" id="UP000663854">
    <property type="component" value="Unassembled WGS sequence"/>
</dbReference>
<evidence type="ECO:0000313" key="5">
    <source>
        <dbReference type="Proteomes" id="UP000663870"/>
    </source>
</evidence>
<feature type="transmembrane region" description="Helical" evidence="1">
    <location>
        <begin position="217"/>
        <end position="236"/>
    </location>
</feature>
<keyword evidence="1" id="KW-1133">Transmembrane helix</keyword>
<keyword evidence="1" id="KW-0472">Membrane</keyword>
<organism evidence="2 4">
    <name type="scientific">Rotaria sordida</name>
    <dbReference type="NCBI Taxonomy" id="392033"/>
    <lineage>
        <taxon>Eukaryota</taxon>
        <taxon>Metazoa</taxon>
        <taxon>Spiralia</taxon>
        <taxon>Gnathifera</taxon>
        <taxon>Rotifera</taxon>
        <taxon>Eurotatoria</taxon>
        <taxon>Bdelloidea</taxon>
        <taxon>Philodinida</taxon>
        <taxon>Philodinidae</taxon>
        <taxon>Rotaria</taxon>
    </lineage>
</organism>
<dbReference type="Proteomes" id="UP000663870">
    <property type="component" value="Unassembled WGS sequence"/>
</dbReference>
<name>A0A813YZ24_9BILA</name>
<dbReference type="InterPro" id="IPR029058">
    <property type="entry name" value="AB_hydrolase_fold"/>
</dbReference>
<gene>
    <name evidence="3" type="ORF">JXQ802_LOCUS27847</name>
    <name evidence="2" type="ORF">PYM288_LOCUS9034</name>
</gene>
<protein>
    <submittedName>
        <fullName evidence="2">Uncharacterized protein</fullName>
    </submittedName>
</protein>
<accession>A0A813YZ24</accession>
<evidence type="ECO:0000313" key="4">
    <source>
        <dbReference type="Proteomes" id="UP000663854"/>
    </source>
</evidence>
<evidence type="ECO:0000313" key="3">
    <source>
        <dbReference type="EMBL" id="CAF1268175.1"/>
    </source>
</evidence>
<dbReference type="SUPFAM" id="SSF53474">
    <property type="entry name" value="alpha/beta-Hydrolases"/>
    <property type="match status" value="1"/>
</dbReference>
<keyword evidence="1" id="KW-0812">Transmembrane</keyword>
<reference evidence="2" key="1">
    <citation type="submission" date="2021-02" db="EMBL/GenBank/DDBJ databases">
        <authorList>
            <person name="Nowell W R."/>
        </authorList>
    </citation>
    <scope>NUCLEOTIDE SEQUENCE</scope>
</reference>
<dbReference type="EMBL" id="CAJNOL010001024">
    <property type="protein sequence ID" value="CAF1268175.1"/>
    <property type="molecule type" value="Genomic_DNA"/>
</dbReference>
<proteinExistence type="predicted"/>
<dbReference type="AlphaFoldDB" id="A0A813YZ24"/>
<evidence type="ECO:0000313" key="2">
    <source>
        <dbReference type="EMBL" id="CAF0891252.1"/>
    </source>
</evidence>